<comment type="caution">
    <text evidence="1">The sequence shown here is derived from an EMBL/GenBank/DDBJ whole genome shotgun (WGS) entry which is preliminary data.</text>
</comment>
<name>A0A6V7H9I4_9HYME</name>
<dbReference type="AlphaFoldDB" id="A0A6V7H9I4"/>
<evidence type="ECO:0000313" key="1">
    <source>
        <dbReference type="EMBL" id="CAD1476274.1"/>
    </source>
</evidence>
<keyword evidence="2" id="KW-1185">Reference proteome</keyword>
<proteinExistence type="predicted"/>
<organism evidence="1 2">
    <name type="scientific">Heterotrigona itama</name>
    <dbReference type="NCBI Taxonomy" id="395501"/>
    <lineage>
        <taxon>Eukaryota</taxon>
        <taxon>Metazoa</taxon>
        <taxon>Ecdysozoa</taxon>
        <taxon>Arthropoda</taxon>
        <taxon>Hexapoda</taxon>
        <taxon>Insecta</taxon>
        <taxon>Pterygota</taxon>
        <taxon>Neoptera</taxon>
        <taxon>Endopterygota</taxon>
        <taxon>Hymenoptera</taxon>
        <taxon>Apocrita</taxon>
        <taxon>Aculeata</taxon>
        <taxon>Apoidea</taxon>
        <taxon>Anthophila</taxon>
        <taxon>Apidae</taxon>
        <taxon>Heterotrigona</taxon>
    </lineage>
</organism>
<evidence type="ECO:0000313" key="2">
    <source>
        <dbReference type="Proteomes" id="UP000752696"/>
    </source>
</evidence>
<reference evidence="1" key="1">
    <citation type="submission" date="2020-07" db="EMBL/GenBank/DDBJ databases">
        <authorList>
            <person name="Nazaruddin N."/>
        </authorList>
    </citation>
    <scope>NUCLEOTIDE SEQUENCE</scope>
</reference>
<accession>A0A6V7H9I4</accession>
<gene>
    <name evidence="1" type="ORF">MHI_LOCUS635135</name>
</gene>
<protein>
    <submittedName>
        <fullName evidence="1">Uncharacterized protein</fullName>
    </submittedName>
</protein>
<sequence length="66" mass="7563">ARTYVHVCNDNADYATNNTHIHAHTVAHTGHFHGIYLQIFRSNVGWNMYLKNKRTINSACISFAFV</sequence>
<dbReference type="EMBL" id="CAJDYZ010009173">
    <property type="protein sequence ID" value="CAD1476274.1"/>
    <property type="molecule type" value="Genomic_DNA"/>
</dbReference>
<dbReference type="Proteomes" id="UP000752696">
    <property type="component" value="Unassembled WGS sequence"/>
</dbReference>
<dbReference type="OrthoDB" id="10397575at2759"/>
<feature type="non-terminal residue" evidence="1">
    <location>
        <position position="1"/>
    </location>
</feature>